<accession>A0A934UIC0</accession>
<reference evidence="1" key="1">
    <citation type="submission" date="2020-12" db="EMBL/GenBank/DDBJ databases">
        <title>Bacterial novel species Flavobacterium sp. SE-1-e isolated from soil.</title>
        <authorList>
            <person name="Jung H.-Y."/>
        </authorList>
    </citation>
    <scope>NUCLEOTIDE SEQUENCE</scope>
    <source>
        <strain evidence="1">SE-1-e</strain>
    </source>
</reference>
<dbReference type="RefSeq" id="WP_200104578.1">
    <property type="nucleotide sequence ID" value="NZ_JAEHFV010000001.1"/>
</dbReference>
<name>A0A934UIC0_9FLAO</name>
<organism evidence="1 2">
    <name type="scientific">Flavobacterium agrisoli</name>
    <dbReference type="NCBI Taxonomy" id="2793066"/>
    <lineage>
        <taxon>Bacteria</taxon>
        <taxon>Pseudomonadati</taxon>
        <taxon>Bacteroidota</taxon>
        <taxon>Flavobacteriia</taxon>
        <taxon>Flavobacteriales</taxon>
        <taxon>Flavobacteriaceae</taxon>
        <taxon>Flavobacterium</taxon>
    </lineage>
</organism>
<evidence type="ECO:0000313" key="1">
    <source>
        <dbReference type="EMBL" id="MBK0368657.1"/>
    </source>
</evidence>
<gene>
    <name evidence="1" type="ORF">I5M07_02320</name>
</gene>
<dbReference type="EMBL" id="JAEHFV010000001">
    <property type="protein sequence ID" value="MBK0368657.1"/>
    <property type="molecule type" value="Genomic_DNA"/>
</dbReference>
<comment type="caution">
    <text evidence="1">The sequence shown here is derived from an EMBL/GenBank/DDBJ whole genome shotgun (WGS) entry which is preliminary data.</text>
</comment>
<sequence length="147" mass="16908">MNNKPLWLKVLLHFGFRGYFSNGLTIPFLLGARSILSPDEKPLTVEEFLSEIVDESLPVKISIQRCGNIGEYVIGIFDKESPSALYRNFGNLYITDSSFSTADRMDYIGSILIDHYQHKVDEGLFSINHREWGNYSKEEIEHLTEMK</sequence>
<evidence type="ECO:0000313" key="2">
    <source>
        <dbReference type="Proteomes" id="UP000609172"/>
    </source>
</evidence>
<dbReference type="Proteomes" id="UP000609172">
    <property type="component" value="Unassembled WGS sequence"/>
</dbReference>
<proteinExistence type="predicted"/>
<dbReference type="AlphaFoldDB" id="A0A934UIC0"/>
<keyword evidence="2" id="KW-1185">Reference proteome</keyword>
<protein>
    <submittedName>
        <fullName evidence="1">Uncharacterized protein</fullName>
    </submittedName>
</protein>